<dbReference type="AlphaFoldDB" id="D1C0V6"/>
<dbReference type="Pfam" id="PF07811">
    <property type="entry name" value="TadE"/>
    <property type="match status" value="1"/>
</dbReference>
<dbReference type="eggNOG" id="ENOG5033E4D">
    <property type="taxonomic scope" value="Bacteria"/>
</dbReference>
<sequence>MRSRRQYKSLTARLRERGSVSLEAAVVMPALLALLWLGMQGALMYQGRTTALAAAQEGARVAAGENGTASAGIAAAEDLADAATLGLRGTQVDGSRSATEASVTVRLHIASVVPGWDPWITQSASMPVERITG</sequence>
<dbReference type="KEGG" id="xce:Xcel_3423"/>
<gene>
    <name evidence="3" type="ORF">Xcel_3423</name>
</gene>
<protein>
    <submittedName>
        <fullName evidence="3">TadE family protein</fullName>
    </submittedName>
</protein>
<keyword evidence="4" id="KW-1185">Reference proteome</keyword>
<evidence type="ECO:0000259" key="2">
    <source>
        <dbReference type="Pfam" id="PF07811"/>
    </source>
</evidence>
<reference evidence="3 4" key="1">
    <citation type="journal article" date="2010" name="Stand. Genomic Sci.">
        <title>Complete genome sequence of Xylanimonas cellulosilytica type strain (XIL07).</title>
        <authorList>
            <person name="Foster B."/>
            <person name="Pukall R."/>
            <person name="Abt B."/>
            <person name="Nolan M."/>
            <person name="Glavina Del Rio T."/>
            <person name="Chen F."/>
            <person name="Lucas S."/>
            <person name="Tice H."/>
            <person name="Pitluck S."/>
            <person name="Cheng J.-F."/>
            <person name="Chertkov O."/>
            <person name="Brettin T."/>
            <person name="Han C."/>
            <person name="Detter J.C."/>
            <person name="Bruce D."/>
            <person name="Goodwin L."/>
            <person name="Ivanova N."/>
            <person name="Mavromatis K."/>
            <person name="Pati A."/>
            <person name="Mikhailova N."/>
            <person name="Chen A."/>
            <person name="Palaniappan K."/>
            <person name="Land M."/>
            <person name="Hauser L."/>
            <person name="Chang Y.-J."/>
            <person name="Jeffries C.D."/>
            <person name="Chain P."/>
            <person name="Rohde M."/>
            <person name="Goeker M."/>
            <person name="Bristow J."/>
            <person name="Eisen J.A."/>
            <person name="Markowitz V."/>
            <person name="Hugenholtz P."/>
            <person name="Kyrpides N.C."/>
            <person name="Klenk H.-P."/>
            <person name="Lapidus A."/>
        </authorList>
    </citation>
    <scope>NUCLEOTIDE SEQUENCE [LARGE SCALE GENOMIC DNA]</scope>
    <source>
        <strain evidence="4">DSM 15894 / CECT 5975 / LMG 20990 / XIL07</strain>
        <plasmid evidence="4">Plasmid pXCEL01</plasmid>
    </source>
</reference>
<dbReference type="OrthoDB" id="4227347at2"/>
<geneLocation type="plasmid" evidence="3 4">
    <name>pXCEL01</name>
</geneLocation>
<keyword evidence="1" id="KW-1133">Transmembrane helix</keyword>
<keyword evidence="1" id="KW-0472">Membrane</keyword>
<organism evidence="3 4">
    <name type="scientific">Xylanimonas cellulosilytica (strain DSM 15894 / JCM 12276 / CECT 5975 / KCTC 9989 / LMG 20990 / NBRC 107835 / XIL07)</name>
    <dbReference type="NCBI Taxonomy" id="446471"/>
    <lineage>
        <taxon>Bacteria</taxon>
        <taxon>Bacillati</taxon>
        <taxon>Actinomycetota</taxon>
        <taxon>Actinomycetes</taxon>
        <taxon>Micrococcales</taxon>
        <taxon>Promicromonosporaceae</taxon>
        <taxon>Xylanimonas</taxon>
    </lineage>
</organism>
<accession>D1C0V6</accession>
<proteinExistence type="predicted"/>
<dbReference type="HOGENOM" id="CLU_117215_1_1_11"/>
<feature type="domain" description="TadE-like" evidence="2">
    <location>
        <begin position="18"/>
        <end position="60"/>
    </location>
</feature>
<evidence type="ECO:0000313" key="4">
    <source>
        <dbReference type="Proteomes" id="UP000002255"/>
    </source>
</evidence>
<dbReference type="InterPro" id="IPR012495">
    <property type="entry name" value="TadE-like_dom"/>
</dbReference>
<feature type="transmembrane region" description="Helical" evidence="1">
    <location>
        <begin position="20"/>
        <end position="39"/>
    </location>
</feature>
<keyword evidence="1" id="KW-0812">Transmembrane</keyword>
<evidence type="ECO:0000256" key="1">
    <source>
        <dbReference type="SAM" id="Phobius"/>
    </source>
</evidence>
<keyword evidence="3" id="KW-0614">Plasmid</keyword>
<dbReference type="Proteomes" id="UP000002255">
    <property type="component" value="Plasmid pXCEL01"/>
</dbReference>
<evidence type="ECO:0000313" key="3">
    <source>
        <dbReference type="EMBL" id="ACZ32422.1"/>
    </source>
</evidence>
<dbReference type="EMBL" id="CP001822">
    <property type="protein sequence ID" value="ACZ32422.1"/>
    <property type="molecule type" value="Genomic_DNA"/>
</dbReference>
<name>D1C0V6_XYLCX</name>